<dbReference type="PANTHER" id="PTHR30100">
    <property type="entry name" value="FATTY ACID/PHOSPHOLIPID SYNTHESIS PROTEIN PLSX"/>
    <property type="match status" value="1"/>
</dbReference>
<comment type="subcellular location">
    <subcellularLocation>
        <location evidence="10">Cytoplasm</location>
    </subcellularLocation>
    <text evidence="10">Associated with the membrane possibly through PlsY.</text>
</comment>
<dbReference type="Pfam" id="PF02504">
    <property type="entry name" value="FA_synthesis"/>
    <property type="match status" value="1"/>
</dbReference>
<keyword evidence="2 10" id="KW-0963">Cytoplasm</keyword>
<dbReference type="NCBIfam" id="TIGR00182">
    <property type="entry name" value="plsX"/>
    <property type="match status" value="1"/>
</dbReference>
<dbReference type="Gene3D" id="3.40.718.10">
    <property type="entry name" value="Isopropylmalate Dehydrogenase"/>
    <property type="match status" value="1"/>
</dbReference>
<dbReference type="PIRSF" id="PIRSF002465">
    <property type="entry name" value="Phsphlp_syn_PlsX"/>
    <property type="match status" value="1"/>
</dbReference>
<dbReference type="EMBL" id="MEUM01000130">
    <property type="protein sequence ID" value="OGC40038.1"/>
    <property type="molecule type" value="Genomic_DNA"/>
</dbReference>
<comment type="function">
    <text evidence="10">Catalyzes the reversible formation of acyl-phosphate (acyl-PO(4)) from acyl-[acyl-carrier-protein] (acyl-ACP). This enzyme utilizes acyl-ACP as fatty acyl donor, but not acyl-CoA.</text>
</comment>
<dbReference type="GO" id="GO:0005737">
    <property type="term" value="C:cytoplasm"/>
    <property type="evidence" value="ECO:0007669"/>
    <property type="project" value="UniProtKB-SubCell"/>
</dbReference>
<keyword evidence="7 10" id="KW-1208">Phospholipid metabolism</keyword>
<comment type="pathway">
    <text evidence="10">Lipid metabolism; phospholipid metabolism.</text>
</comment>
<dbReference type="HAMAP" id="MF_00019">
    <property type="entry name" value="PlsX"/>
    <property type="match status" value="1"/>
</dbReference>
<evidence type="ECO:0000256" key="1">
    <source>
        <dbReference type="ARBA" id="ARBA00001232"/>
    </source>
</evidence>
<protein>
    <recommendedName>
        <fullName evidence="8 10">Phosphate acyltransferase</fullName>
        <ecNumber evidence="8 10">2.3.1.274</ecNumber>
    </recommendedName>
    <alternativeName>
        <fullName evidence="10">Acyl-ACP phosphotransacylase</fullName>
    </alternativeName>
    <alternativeName>
        <fullName evidence="10">Acyl-[acyl-carrier-protein]--phosphate acyltransferase</fullName>
    </alternativeName>
    <alternativeName>
        <fullName evidence="10">Phosphate-acyl-ACP acyltransferase</fullName>
    </alternativeName>
</protein>
<evidence type="ECO:0000256" key="9">
    <source>
        <dbReference type="ARBA" id="ARBA00046608"/>
    </source>
</evidence>
<evidence type="ECO:0000313" key="11">
    <source>
        <dbReference type="EMBL" id="OGC40038.1"/>
    </source>
</evidence>
<gene>
    <name evidence="10" type="primary">plsX</name>
    <name evidence="11" type="ORF">A2Y85_01560</name>
</gene>
<keyword evidence="4 10" id="KW-0808">Transferase</keyword>
<accession>A0A1F4U4Z4</accession>
<evidence type="ECO:0000256" key="3">
    <source>
        <dbReference type="ARBA" id="ARBA00022516"/>
    </source>
</evidence>
<keyword evidence="6 10" id="KW-0594">Phospholipid biosynthesis</keyword>
<dbReference type="SUPFAM" id="SSF53659">
    <property type="entry name" value="Isocitrate/Isopropylmalate dehydrogenase-like"/>
    <property type="match status" value="1"/>
</dbReference>
<evidence type="ECO:0000256" key="8">
    <source>
        <dbReference type="ARBA" id="ARBA00024069"/>
    </source>
</evidence>
<dbReference type="AlphaFoldDB" id="A0A1F4U4Z4"/>
<reference evidence="11 12" key="1">
    <citation type="journal article" date="2016" name="Nat. Commun.">
        <title>Thousands of microbial genomes shed light on interconnected biogeochemical processes in an aquifer system.</title>
        <authorList>
            <person name="Anantharaman K."/>
            <person name="Brown C.T."/>
            <person name="Hug L.A."/>
            <person name="Sharon I."/>
            <person name="Castelle C.J."/>
            <person name="Probst A.J."/>
            <person name="Thomas B.C."/>
            <person name="Singh A."/>
            <person name="Wilkins M.J."/>
            <person name="Karaoz U."/>
            <person name="Brodie E.L."/>
            <person name="Williams K.H."/>
            <person name="Hubbard S.S."/>
            <person name="Banfield J.F."/>
        </authorList>
    </citation>
    <scope>NUCLEOTIDE SEQUENCE [LARGE SCALE GENOMIC DNA]</scope>
</reference>
<dbReference type="UniPathway" id="UPA00085"/>
<keyword evidence="3 10" id="KW-0444">Lipid biosynthesis</keyword>
<dbReference type="InterPro" id="IPR003664">
    <property type="entry name" value="FA_synthesis"/>
</dbReference>
<keyword evidence="5 10" id="KW-0443">Lipid metabolism</keyword>
<dbReference type="Proteomes" id="UP000177025">
    <property type="component" value="Unassembled WGS sequence"/>
</dbReference>
<dbReference type="EC" id="2.3.1.274" evidence="8 10"/>
<dbReference type="PANTHER" id="PTHR30100:SF1">
    <property type="entry name" value="PHOSPHATE ACYLTRANSFERASE"/>
    <property type="match status" value="1"/>
</dbReference>
<organism evidence="11 12">
    <name type="scientific">candidate division WOR-3 bacterium RBG_13_43_14</name>
    <dbReference type="NCBI Taxonomy" id="1802590"/>
    <lineage>
        <taxon>Bacteria</taxon>
        <taxon>Bacteria division WOR-3</taxon>
    </lineage>
</organism>
<comment type="similarity">
    <text evidence="10">Belongs to the PlsX family.</text>
</comment>
<evidence type="ECO:0000256" key="5">
    <source>
        <dbReference type="ARBA" id="ARBA00023098"/>
    </source>
</evidence>
<dbReference type="InterPro" id="IPR012281">
    <property type="entry name" value="Phospholipid_synth_PlsX-like"/>
</dbReference>
<dbReference type="GO" id="GO:0043811">
    <property type="term" value="F:phosphate:acyl-[acyl carrier protein] acyltransferase activity"/>
    <property type="evidence" value="ECO:0007669"/>
    <property type="project" value="UniProtKB-UniRule"/>
</dbReference>
<proteinExistence type="inferred from homology"/>
<dbReference type="GO" id="GO:0008654">
    <property type="term" value="P:phospholipid biosynthetic process"/>
    <property type="evidence" value="ECO:0007669"/>
    <property type="project" value="UniProtKB-KW"/>
</dbReference>
<evidence type="ECO:0000313" key="12">
    <source>
        <dbReference type="Proteomes" id="UP000177025"/>
    </source>
</evidence>
<comment type="subunit">
    <text evidence="9 10">Homodimer. Probably interacts with PlsY.</text>
</comment>
<sequence length="322" mass="34998">MKIGFDLMGTDSAPDSELAALKILQNERLNNLLVCGKGEYESQVVDMGYEFLLAHEVIGMHDIPSVAIRQKRSSSIALLLEALKKKEIDAVVSASNTGAIMGFSMFILGKITETTKAGLAVTLPTEIGYSIMLDVGANINPKISDYCNYGIMGSVLAEIILGKENARVALLNIGGESMKGDDSRQKAYAALKESSINFIGNVEGNDIMKGFSDVIICDGFTGNVILKFSEGLIDTLTQMLKKTVYAALRRRFGQFLVKPAFENLKSKFSYEEYGGAILLGVDGVVIVCHGRSSPEALSNAIKLARTCIEHNIVDEIRKRLKQ</sequence>
<evidence type="ECO:0000256" key="4">
    <source>
        <dbReference type="ARBA" id="ARBA00022679"/>
    </source>
</evidence>
<comment type="caution">
    <text evidence="11">The sequence shown here is derived from an EMBL/GenBank/DDBJ whole genome shotgun (WGS) entry which is preliminary data.</text>
</comment>
<evidence type="ECO:0000256" key="10">
    <source>
        <dbReference type="HAMAP-Rule" id="MF_00019"/>
    </source>
</evidence>
<dbReference type="GO" id="GO:0006633">
    <property type="term" value="P:fatty acid biosynthetic process"/>
    <property type="evidence" value="ECO:0007669"/>
    <property type="project" value="UniProtKB-UniRule"/>
</dbReference>
<comment type="catalytic activity">
    <reaction evidence="1 10">
        <text>a fatty acyl-[ACP] + phosphate = an acyl phosphate + holo-[ACP]</text>
        <dbReference type="Rhea" id="RHEA:42292"/>
        <dbReference type="Rhea" id="RHEA-COMP:9685"/>
        <dbReference type="Rhea" id="RHEA-COMP:14125"/>
        <dbReference type="ChEBI" id="CHEBI:43474"/>
        <dbReference type="ChEBI" id="CHEBI:59918"/>
        <dbReference type="ChEBI" id="CHEBI:64479"/>
        <dbReference type="ChEBI" id="CHEBI:138651"/>
        <dbReference type="EC" id="2.3.1.274"/>
    </reaction>
</comment>
<evidence type="ECO:0000256" key="2">
    <source>
        <dbReference type="ARBA" id="ARBA00022490"/>
    </source>
</evidence>
<evidence type="ECO:0000256" key="7">
    <source>
        <dbReference type="ARBA" id="ARBA00023264"/>
    </source>
</evidence>
<keyword evidence="11" id="KW-0012">Acyltransferase</keyword>
<evidence type="ECO:0000256" key="6">
    <source>
        <dbReference type="ARBA" id="ARBA00023209"/>
    </source>
</evidence>
<name>A0A1F4U4Z4_UNCW3</name>